<keyword evidence="6 8" id="KW-1133">Transmembrane helix</keyword>
<dbReference type="Gene3D" id="3.30.70.1430">
    <property type="entry name" value="Multidrug efflux transporter AcrB pore domain"/>
    <property type="match status" value="2"/>
</dbReference>
<evidence type="ECO:0000256" key="1">
    <source>
        <dbReference type="ARBA" id="ARBA00004651"/>
    </source>
</evidence>
<evidence type="ECO:0000256" key="4">
    <source>
        <dbReference type="ARBA" id="ARBA00022475"/>
    </source>
</evidence>
<organism evidence="9 10">
    <name type="scientific">Azospirillum brasilense</name>
    <dbReference type="NCBI Taxonomy" id="192"/>
    <lineage>
        <taxon>Bacteria</taxon>
        <taxon>Pseudomonadati</taxon>
        <taxon>Pseudomonadota</taxon>
        <taxon>Alphaproteobacteria</taxon>
        <taxon>Rhodospirillales</taxon>
        <taxon>Azospirillaceae</taxon>
        <taxon>Azospirillum</taxon>
    </lineage>
</organism>
<dbReference type="PANTHER" id="PTHR32063">
    <property type="match status" value="1"/>
</dbReference>
<keyword evidence="5 8" id="KW-0812">Transmembrane</keyword>
<feature type="transmembrane region" description="Helical" evidence="8">
    <location>
        <begin position="520"/>
        <end position="545"/>
    </location>
</feature>
<keyword evidence="7 8" id="KW-0472">Membrane</keyword>
<proteinExistence type="inferred from homology"/>
<dbReference type="AlphaFoldDB" id="A0A6L3B241"/>
<dbReference type="EMBL" id="QOKV01000005">
    <property type="protein sequence ID" value="KAA0686139.1"/>
    <property type="molecule type" value="Genomic_DNA"/>
</dbReference>
<dbReference type="SUPFAM" id="SSF82714">
    <property type="entry name" value="Multidrug efflux transporter AcrB TolC docking domain, DN and DC subdomains"/>
    <property type="match status" value="2"/>
</dbReference>
<dbReference type="InterPro" id="IPR027463">
    <property type="entry name" value="AcrB_DN_DC_subdom"/>
</dbReference>
<dbReference type="SUPFAM" id="SSF82866">
    <property type="entry name" value="Multidrug efflux transporter AcrB transmembrane domain"/>
    <property type="match status" value="2"/>
</dbReference>
<gene>
    <name evidence="9" type="ORF">DS837_10580</name>
</gene>
<evidence type="ECO:0000256" key="6">
    <source>
        <dbReference type="ARBA" id="ARBA00022989"/>
    </source>
</evidence>
<feature type="transmembrane region" description="Helical" evidence="8">
    <location>
        <begin position="477"/>
        <end position="499"/>
    </location>
</feature>
<dbReference type="Pfam" id="PF00873">
    <property type="entry name" value="ACR_tran"/>
    <property type="match status" value="1"/>
</dbReference>
<feature type="transmembrane region" description="Helical" evidence="8">
    <location>
        <begin position="980"/>
        <end position="995"/>
    </location>
</feature>
<keyword evidence="4" id="KW-1003">Cell membrane</keyword>
<evidence type="ECO:0000313" key="9">
    <source>
        <dbReference type="EMBL" id="KAA0686139.1"/>
    </source>
</evidence>
<evidence type="ECO:0000256" key="5">
    <source>
        <dbReference type="ARBA" id="ARBA00022692"/>
    </source>
</evidence>
<dbReference type="PRINTS" id="PR00702">
    <property type="entry name" value="ACRIFLAVINRP"/>
</dbReference>
<dbReference type="Proteomes" id="UP000476837">
    <property type="component" value="Unassembled WGS sequence"/>
</dbReference>
<dbReference type="NCBIfam" id="TIGR00914">
    <property type="entry name" value="2A0601"/>
    <property type="match status" value="1"/>
</dbReference>
<evidence type="ECO:0000256" key="8">
    <source>
        <dbReference type="SAM" id="Phobius"/>
    </source>
</evidence>
<dbReference type="GO" id="GO:0005886">
    <property type="term" value="C:plasma membrane"/>
    <property type="evidence" value="ECO:0007669"/>
    <property type="project" value="UniProtKB-SubCell"/>
</dbReference>
<dbReference type="InterPro" id="IPR001036">
    <property type="entry name" value="Acrflvin-R"/>
</dbReference>
<feature type="transmembrane region" description="Helical" evidence="8">
    <location>
        <begin position="431"/>
        <end position="457"/>
    </location>
</feature>
<evidence type="ECO:0000313" key="10">
    <source>
        <dbReference type="Proteomes" id="UP000476837"/>
    </source>
</evidence>
<evidence type="ECO:0000256" key="7">
    <source>
        <dbReference type="ARBA" id="ARBA00023136"/>
    </source>
</evidence>
<dbReference type="RefSeq" id="WP_149164712.1">
    <property type="nucleotide sequence ID" value="NZ_QOKV01000005.1"/>
</dbReference>
<feature type="transmembrane region" description="Helical" evidence="8">
    <location>
        <begin position="390"/>
        <end position="411"/>
    </location>
</feature>
<dbReference type="GO" id="GO:0042910">
    <property type="term" value="F:xenobiotic transmembrane transporter activity"/>
    <property type="evidence" value="ECO:0007669"/>
    <property type="project" value="TreeGrafter"/>
</dbReference>
<accession>A0A6L3B241</accession>
<dbReference type="Gene3D" id="3.30.2090.10">
    <property type="entry name" value="Multidrug efflux transporter AcrB TolC docking domain, DN and DC subdomains"/>
    <property type="match status" value="2"/>
</dbReference>
<reference evidence="9 10" key="1">
    <citation type="submission" date="2018-07" db="EMBL/GenBank/DDBJ databases">
        <title>Genome sequence of Roseomonas fauriae ATCC 49958.</title>
        <authorList>
            <person name="Sant'Anna F.H."/>
            <person name="Baldani J.I."/>
            <person name="Zilli J.E."/>
            <person name="Reis V.M."/>
            <person name="Hartmann A."/>
            <person name="Cruz L."/>
            <person name="de Souza E.M."/>
            <person name="de Oliveira Pedrosa F."/>
            <person name="Passaglia L.M.P."/>
        </authorList>
    </citation>
    <scope>NUCLEOTIDE SEQUENCE [LARGE SCALE GENOMIC DNA]</scope>
    <source>
        <strain evidence="9 10">ATCC 49958</strain>
    </source>
</reference>
<protein>
    <submittedName>
        <fullName evidence="9">AcrB/AcrD/AcrF family protein</fullName>
    </submittedName>
</protein>
<dbReference type="GO" id="GO:0008324">
    <property type="term" value="F:monoatomic cation transmembrane transporter activity"/>
    <property type="evidence" value="ECO:0007669"/>
    <property type="project" value="InterPro"/>
</dbReference>
<dbReference type="Gene3D" id="3.30.70.1320">
    <property type="entry name" value="Multidrug efflux transporter AcrB pore domain like"/>
    <property type="match status" value="1"/>
</dbReference>
<evidence type="ECO:0000256" key="3">
    <source>
        <dbReference type="ARBA" id="ARBA00022448"/>
    </source>
</evidence>
<dbReference type="Gene3D" id="3.30.70.1440">
    <property type="entry name" value="Multidrug efflux transporter AcrB pore domain"/>
    <property type="match status" value="1"/>
</dbReference>
<comment type="caution">
    <text evidence="9">The sequence shown here is derived from an EMBL/GenBank/DDBJ whole genome shotgun (WGS) entry which is preliminary data.</text>
</comment>
<feature type="transmembrane region" description="Helical" evidence="8">
    <location>
        <begin position="865"/>
        <end position="884"/>
    </location>
</feature>
<dbReference type="PANTHER" id="PTHR32063:SF19">
    <property type="entry name" value="CATION EFFLUX SYSTEM PROTEIN CUSA"/>
    <property type="match status" value="1"/>
</dbReference>
<feature type="transmembrane region" description="Helical" evidence="8">
    <location>
        <begin position="1007"/>
        <end position="1033"/>
    </location>
</feature>
<comment type="similarity">
    <text evidence="2">Belongs to the resistance-nodulation-cell division (RND) (TC 2.A.6) family.</text>
</comment>
<comment type="subcellular location">
    <subcellularLocation>
        <location evidence="1">Cell membrane</location>
        <topology evidence="1">Multi-pass membrane protein</topology>
    </subcellularLocation>
</comment>
<sequence length="1059" mass="115137">MIERLIHWSVGNRGIVLLLAAMLAGWGIWAVRNTPVDAIPDLSDVQVIVKTTYPGQAPQVVEDQVTYPLSTAFLAVPGAMTVRGISMFGDSYVYVLFKEGTDLYWARSRVLEYLSQVAPRLPPGARPALGPDATGVGWIFQYTLVDRTGRHDISQLRALQDWFLKFELQATPGVAEVAPIGGMVRQYQVVVNPTALRAYDLPLADVREAIERANAESGGSVLEMAEAEYMVRASGYIKGVEDLRNVPVKAAPGGVPVLLKDVAEIQLGPELRRGVSELNGEGEVVGGVIIMRWGENALATIDAIKDKLERLSHSLPEGVEIVTTYDRSSLIERAIDNLMDKLTEESIVVVLVCAAFLLHLRSSLVIILTLPLGILAAFVVMHAQGINANIMSLGGIAIAIGAMVDAAIVMIESLHRRIEHEPLTKENRWTVVAETAAEVGPALFFSLVIITLSFLPVFALEAQEGRMFKPLAFTKTYAMAAAAVLSVTLVPVLMGYFVRGRIIPERRNPINNLFIWLYRPLLRGALAAPWVTIVAAVLLVMSMAWPLQRIGSEFMPDLDEGDLLYMPSLMPDVSIAKAREVLQQTDRLIKTVPEVEAVHGKIGRAETATDPAPISMFETTIKLKPREQWRSGMTMDGIRAELDRAVKVPGVTNVWIMPIKNRIDMLATGVKTPVGIKVAGPDLVEIGRIAAQVEAAVRTVPGTASAYAERPVGGRYIDVDVDRRAAARYGLNIADVQQVVRTAIGGEEVTQSIEGLQRFPVNVRYPREWRDSPDALAALPIVTPSGAHIALGDVAKVRIKDGPGMIRTENARLGGWVFVDIADRDLGGYVADAKEAVAQAVRLPPGYSLSWSGQFEYMERVQDRLTAIAPLTVALIALMLWLTFRRLGEVLVVMASLPVALAGGIWLLWYLDFNLSVAVGVGFIALAGVAVETAIVMLVYLNLALKRRQAEALAARRPMTVRDVEEAVVEGALLRLRPKVMTVATIFAGLFPIMVGDGTGSEVMRRIAAPMVGGMASTTALTLIVIPAVYLVWQRFRLRNPAVVVADDVRAQGSAQPAE</sequence>
<feature type="transmembrane region" description="Helical" evidence="8">
    <location>
        <begin position="365"/>
        <end position="384"/>
    </location>
</feature>
<feature type="transmembrane region" description="Helical" evidence="8">
    <location>
        <begin position="891"/>
        <end position="911"/>
    </location>
</feature>
<keyword evidence="3" id="KW-0813">Transport</keyword>
<dbReference type="Gene3D" id="1.20.1640.10">
    <property type="entry name" value="Multidrug efflux transporter AcrB transmembrane domain"/>
    <property type="match status" value="2"/>
</dbReference>
<dbReference type="InterPro" id="IPR004763">
    <property type="entry name" value="CusA-like"/>
</dbReference>
<name>A0A6L3B241_AZOBR</name>
<evidence type="ECO:0000256" key="2">
    <source>
        <dbReference type="ARBA" id="ARBA00010942"/>
    </source>
</evidence>
<feature type="transmembrane region" description="Helical" evidence="8">
    <location>
        <begin position="917"/>
        <end position="941"/>
    </location>
</feature>
<dbReference type="SUPFAM" id="SSF82693">
    <property type="entry name" value="Multidrug efflux transporter AcrB pore domain, PN1, PN2, PC1 and PC2 subdomains"/>
    <property type="match status" value="2"/>
</dbReference>